<dbReference type="Proteomes" id="UP000317371">
    <property type="component" value="Unassembled WGS sequence"/>
</dbReference>
<keyword evidence="8" id="KW-1185">Reference proteome</keyword>
<evidence type="ECO:0000256" key="1">
    <source>
        <dbReference type="ARBA" id="ARBA00022723"/>
    </source>
</evidence>
<feature type="domain" description="Plastocyanin-like" evidence="5">
    <location>
        <begin position="281"/>
        <end position="382"/>
    </location>
</feature>
<evidence type="ECO:0000256" key="3">
    <source>
        <dbReference type="ARBA" id="ARBA00023008"/>
    </source>
</evidence>
<dbReference type="Gene3D" id="2.60.40.420">
    <property type="entry name" value="Cupredoxins - blue copper proteins"/>
    <property type="match status" value="2"/>
</dbReference>
<keyword evidence="2" id="KW-0560">Oxidoreductase</keyword>
<evidence type="ECO:0000256" key="4">
    <source>
        <dbReference type="SAM" id="MobiDB-lite"/>
    </source>
</evidence>
<reference evidence="7 8" key="1">
    <citation type="submission" date="2019-06" db="EMBL/GenBank/DDBJ databases">
        <title>Genome sequence of Litorilinea aerophila BAA-2444.</title>
        <authorList>
            <person name="Maclea K.S."/>
            <person name="Maurais E.G."/>
            <person name="Iannazzi L.C."/>
        </authorList>
    </citation>
    <scope>NUCLEOTIDE SEQUENCE [LARGE SCALE GENOMIC DNA]</scope>
    <source>
        <strain evidence="7 8">ATCC BAA-2444</strain>
    </source>
</reference>
<evidence type="ECO:0000313" key="7">
    <source>
        <dbReference type="EMBL" id="TQE96379.1"/>
    </source>
</evidence>
<accession>A0A540VHY9</accession>
<proteinExistence type="predicted"/>
<feature type="domain" description="Plastocyanin-like" evidence="6">
    <location>
        <begin position="141"/>
        <end position="247"/>
    </location>
</feature>
<dbReference type="Pfam" id="PF07732">
    <property type="entry name" value="Cu-oxidase_3"/>
    <property type="match status" value="1"/>
</dbReference>
<dbReference type="RefSeq" id="WP_141609524.1">
    <property type="nucleotide sequence ID" value="NZ_VIGC02000008.1"/>
</dbReference>
<sequence>MLKQNQWQWNKLVVALLAVMLVVGAYGAGRLSSPQALAAKTAVTPTAPIESSKTEAGPRASDGGHDMGQMGSAPPTDEMGEMDAMDTMDEMGHGSRPIPSTGVPDASETVGGQPLAYREEDGVKVFELTARPVRWPILSGDGSVVVTAWSYNGTVPGPMIRVTEGDRVRVVLKNELPTATSIHWHGIPLPNAMDGVPPFTQEPVQPGEIFTYEFTAPPTGSFMYHSHVDTDLQIMAGLYAPFIVDPARPRAAGPDVDVMWMLSEWRVGPDGETYPAMPMAGSEPNYFTINGKAYPDTEPIVVKKGETVRIRLAAIGQFTHPMHLHGMNFRIVGYDGVPLPPAQQLTRNTVPVNPGEIIDIEFTADNVGTWIFHCHVLHHVTNDGVEPGGLIGVIQVVE</sequence>
<dbReference type="InterPro" id="IPR011707">
    <property type="entry name" value="Cu-oxidase-like_N"/>
</dbReference>
<dbReference type="PANTHER" id="PTHR11709">
    <property type="entry name" value="MULTI-COPPER OXIDASE"/>
    <property type="match status" value="1"/>
</dbReference>
<dbReference type="AlphaFoldDB" id="A0A540VHY9"/>
<comment type="caution">
    <text evidence="7">The sequence shown here is derived from an EMBL/GenBank/DDBJ whole genome shotgun (WGS) entry which is preliminary data.</text>
</comment>
<dbReference type="EMBL" id="VIGC01000008">
    <property type="protein sequence ID" value="TQE96379.1"/>
    <property type="molecule type" value="Genomic_DNA"/>
</dbReference>
<dbReference type="CDD" id="cd13860">
    <property type="entry name" value="CuRO_1_2dMco_1"/>
    <property type="match status" value="1"/>
</dbReference>
<dbReference type="SUPFAM" id="SSF49503">
    <property type="entry name" value="Cupredoxins"/>
    <property type="match status" value="2"/>
</dbReference>
<feature type="region of interest" description="Disordered" evidence="4">
    <location>
        <begin position="44"/>
        <end position="81"/>
    </location>
</feature>
<dbReference type="InParanoid" id="A0A540VHY9"/>
<dbReference type="GO" id="GO:0016491">
    <property type="term" value="F:oxidoreductase activity"/>
    <property type="evidence" value="ECO:0007669"/>
    <property type="project" value="UniProtKB-KW"/>
</dbReference>
<dbReference type="GO" id="GO:0005507">
    <property type="term" value="F:copper ion binding"/>
    <property type="evidence" value="ECO:0007669"/>
    <property type="project" value="InterPro"/>
</dbReference>
<dbReference type="OrthoDB" id="9757546at2"/>
<dbReference type="PANTHER" id="PTHR11709:SF394">
    <property type="entry name" value="FI03373P-RELATED"/>
    <property type="match status" value="1"/>
</dbReference>
<evidence type="ECO:0000313" key="8">
    <source>
        <dbReference type="Proteomes" id="UP000317371"/>
    </source>
</evidence>
<evidence type="ECO:0000256" key="2">
    <source>
        <dbReference type="ARBA" id="ARBA00023002"/>
    </source>
</evidence>
<dbReference type="InterPro" id="IPR011706">
    <property type="entry name" value="Cu-oxidase_C"/>
</dbReference>
<gene>
    <name evidence="7" type="ORF">FKZ61_07765</name>
</gene>
<dbReference type="InterPro" id="IPR045087">
    <property type="entry name" value="Cu-oxidase_fam"/>
</dbReference>
<evidence type="ECO:0000259" key="5">
    <source>
        <dbReference type="Pfam" id="PF07731"/>
    </source>
</evidence>
<keyword evidence="3" id="KW-0186">Copper</keyword>
<name>A0A540VHY9_9CHLR</name>
<keyword evidence="1" id="KW-0479">Metal-binding</keyword>
<evidence type="ECO:0000259" key="6">
    <source>
        <dbReference type="Pfam" id="PF07732"/>
    </source>
</evidence>
<organism evidence="7 8">
    <name type="scientific">Litorilinea aerophila</name>
    <dbReference type="NCBI Taxonomy" id="1204385"/>
    <lineage>
        <taxon>Bacteria</taxon>
        <taxon>Bacillati</taxon>
        <taxon>Chloroflexota</taxon>
        <taxon>Caldilineae</taxon>
        <taxon>Caldilineales</taxon>
        <taxon>Caldilineaceae</taxon>
        <taxon>Litorilinea</taxon>
    </lineage>
</organism>
<dbReference type="Pfam" id="PF07731">
    <property type="entry name" value="Cu-oxidase_2"/>
    <property type="match status" value="1"/>
</dbReference>
<protein>
    <submittedName>
        <fullName evidence="7">Copper oxidase</fullName>
    </submittedName>
</protein>
<dbReference type="CDD" id="cd04202">
    <property type="entry name" value="CuRO_D2_2dMcoN_like"/>
    <property type="match status" value="1"/>
</dbReference>
<dbReference type="InterPro" id="IPR008972">
    <property type="entry name" value="Cupredoxin"/>
</dbReference>